<proteinExistence type="predicted"/>
<protein>
    <submittedName>
        <fullName evidence="2">Helix-turn-helix domain-containing protein</fullName>
    </submittedName>
</protein>
<dbReference type="InterPro" id="IPR040799">
    <property type="entry name" value="ComR_TPR"/>
</dbReference>
<evidence type="ECO:0000313" key="2">
    <source>
        <dbReference type="EMBL" id="MFC5631487.1"/>
    </source>
</evidence>
<dbReference type="SUPFAM" id="SSF47413">
    <property type="entry name" value="lambda repressor-like DNA-binding domains"/>
    <property type="match status" value="1"/>
</dbReference>
<dbReference type="CDD" id="cd00093">
    <property type="entry name" value="HTH_XRE"/>
    <property type="match status" value="1"/>
</dbReference>
<dbReference type="Pfam" id="PF18710">
    <property type="entry name" value="ComR_TPR"/>
    <property type="match status" value="1"/>
</dbReference>
<dbReference type="InterPro" id="IPR010982">
    <property type="entry name" value="Lambda_DNA-bd_dom_sf"/>
</dbReference>
<feature type="domain" description="HTH cro/C1-type" evidence="1">
    <location>
        <begin position="9"/>
        <end position="64"/>
    </location>
</feature>
<organism evidence="2 3">
    <name type="scientific">Streptococcus caledonicus</name>
    <dbReference type="NCBI Taxonomy" id="2614158"/>
    <lineage>
        <taxon>Bacteria</taxon>
        <taxon>Bacillati</taxon>
        <taxon>Bacillota</taxon>
        <taxon>Bacilli</taxon>
        <taxon>Lactobacillales</taxon>
        <taxon>Streptococcaceae</taxon>
        <taxon>Streptococcus</taxon>
    </lineage>
</organism>
<name>A0ABW0UFV6_9STRE</name>
<keyword evidence="3" id="KW-1185">Reference proteome</keyword>
<accession>A0ABW0UFV6</accession>
<evidence type="ECO:0000259" key="1">
    <source>
        <dbReference type="PROSITE" id="PS50943"/>
    </source>
</evidence>
<reference evidence="3" key="1">
    <citation type="journal article" date="2019" name="Int. J. Syst. Evol. Microbiol.">
        <title>The Global Catalogue of Microorganisms (GCM) 10K type strain sequencing project: providing services to taxonomists for standard genome sequencing and annotation.</title>
        <authorList>
            <consortium name="The Broad Institute Genomics Platform"/>
            <consortium name="The Broad Institute Genome Sequencing Center for Infectious Disease"/>
            <person name="Wu L."/>
            <person name="Ma J."/>
        </authorList>
    </citation>
    <scope>NUCLEOTIDE SEQUENCE [LARGE SCALE GENOMIC DNA]</scope>
    <source>
        <strain evidence="3">DT43</strain>
    </source>
</reference>
<dbReference type="InterPro" id="IPR001387">
    <property type="entry name" value="Cro/C1-type_HTH"/>
</dbReference>
<dbReference type="EMBL" id="JBHSOJ010000017">
    <property type="protein sequence ID" value="MFC5631487.1"/>
    <property type="molecule type" value="Genomic_DNA"/>
</dbReference>
<gene>
    <name evidence="2" type="ORF">ACFPQ3_07850</name>
</gene>
<evidence type="ECO:0000313" key="3">
    <source>
        <dbReference type="Proteomes" id="UP001596110"/>
    </source>
</evidence>
<comment type="caution">
    <text evidence="2">The sequence shown here is derived from an EMBL/GenBank/DDBJ whole genome shotgun (WGS) entry which is preliminary data.</text>
</comment>
<dbReference type="SMART" id="SM00530">
    <property type="entry name" value="HTH_XRE"/>
    <property type="match status" value="1"/>
</dbReference>
<dbReference type="RefSeq" id="WP_156806196.1">
    <property type="nucleotide sequence ID" value="NZ_JBHSOJ010000017.1"/>
</dbReference>
<dbReference type="Proteomes" id="UP001596110">
    <property type="component" value="Unassembled WGS sequence"/>
</dbReference>
<dbReference type="Gene3D" id="1.10.260.40">
    <property type="entry name" value="lambda repressor-like DNA-binding domains"/>
    <property type="match status" value="1"/>
</dbReference>
<dbReference type="PROSITE" id="PS50943">
    <property type="entry name" value="HTH_CROC1"/>
    <property type="match status" value="1"/>
</dbReference>
<sequence length="305" mass="35974">MLSGFGQKVRDLREGLHITREEFCGDETELSIRQLARIESGQSIPTLAKVEYIAQQLGVTVGSLTDGENLELPKRYKELKYLILRTPTYLDEERLKVREEQFDEIFEEYYDKLPEAEQVTIDIIQSRFEVFNSGNIDFGTDVLQDYFEQAKKKKVYNINDLALIDLYFMCSIASGFTSNIFNVTVYFAFVEKLLKQDKFIQIEELSFLNNIVLVSAEIAVRLQLYDILRMLLSYSHELMMRIQDFQKMPLYNILEWEYALFYSRDERKAKYYYSQALMFATMTGDDHLASKIEEEWIKDLEKHNL</sequence>